<organism evidence="1 2">
    <name type="scientific">Vespula squamosa</name>
    <name type="common">Southern yellow jacket</name>
    <name type="synonym">Wasp</name>
    <dbReference type="NCBI Taxonomy" id="30214"/>
    <lineage>
        <taxon>Eukaryota</taxon>
        <taxon>Metazoa</taxon>
        <taxon>Ecdysozoa</taxon>
        <taxon>Arthropoda</taxon>
        <taxon>Hexapoda</taxon>
        <taxon>Insecta</taxon>
        <taxon>Pterygota</taxon>
        <taxon>Neoptera</taxon>
        <taxon>Endopterygota</taxon>
        <taxon>Hymenoptera</taxon>
        <taxon>Apocrita</taxon>
        <taxon>Aculeata</taxon>
        <taxon>Vespoidea</taxon>
        <taxon>Vespidae</taxon>
        <taxon>Vespinae</taxon>
        <taxon>Vespula</taxon>
    </lineage>
</organism>
<dbReference type="AlphaFoldDB" id="A0ABD2BY33"/>
<comment type="caution">
    <text evidence="1">The sequence shown here is derived from an EMBL/GenBank/DDBJ whole genome shotgun (WGS) entry which is preliminary data.</text>
</comment>
<reference evidence="1 2" key="1">
    <citation type="journal article" date="2024" name="Ann. Entomol. Soc. Am.">
        <title>Genomic analyses of the southern and eastern yellowjacket wasps (Hymenoptera: Vespidae) reveal evolutionary signatures of social life.</title>
        <authorList>
            <person name="Catto M.A."/>
            <person name="Caine P.B."/>
            <person name="Orr S.E."/>
            <person name="Hunt B.G."/>
            <person name="Goodisman M.A.D."/>
        </authorList>
    </citation>
    <scope>NUCLEOTIDE SEQUENCE [LARGE SCALE GENOMIC DNA]</scope>
    <source>
        <strain evidence="1">233</strain>
        <tissue evidence="1">Head and thorax</tissue>
    </source>
</reference>
<proteinExistence type="predicted"/>
<sequence length="218" mass="25319">MESKNKASSLKNKITYDPSAKTINRKESYLKLLDKSKFDDIDKLTPKDLEDSLRRAKENPTEPFAFLTKIPVEDTIEGNVLTKAKNESTEIDIKLANLMKRIELNKTLLEKTNQRVKDIDSLVKRSELILPKNQIYDENIYMKMKSFAKKESTKVEPSIEYPEIEKFRRTMEATRDVLNYVKKISKGEMTLDDLPTELVNRAKSSNEIENIENIKIDQ</sequence>
<gene>
    <name evidence="1" type="ORF">V1478_001777</name>
</gene>
<accession>A0ABD2BY33</accession>
<protein>
    <submittedName>
        <fullName evidence="1">Uncharacterized protein</fullName>
    </submittedName>
</protein>
<dbReference type="EMBL" id="JAUDFV010000027">
    <property type="protein sequence ID" value="KAL2737691.1"/>
    <property type="molecule type" value="Genomic_DNA"/>
</dbReference>
<dbReference type="Proteomes" id="UP001607302">
    <property type="component" value="Unassembled WGS sequence"/>
</dbReference>
<evidence type="ECO:0000313" key="2">
    <source>
        <dbReference type="Proteomes" id="UP001607302"/>
    </source>
</evidence>
<evidence type="ECO:0000313" key="1">
    <source>
        <dbReference type="EMBL" id="KAL2737691.1"/>
    </source>
</evidence>
<keyword evidence="2" id="KW-1185">Reference proteome</keyword>
<name>A0ABD2BY33_VESSQ</name>